<dbReference type="EMBL" id="MK072386">
    <property type="protein sequence ID" value="AYV83140.1"/>
    <property type="molecule type" value="Genomic_DNA"/>
</dbReference>
<reference evidence="2" key="1">
    <citation type="submission" date="2018-10" db="EMBL/GenBank/DDBJ databases">
        <title>Hidden diversity of soil giant viruses.</title>
        <authorList>
            <person name="Schulz F."/>
            <person name="Alteio L."/>
            <person name="Goudeau D."/>
            <person name="Ryan E.M."/>
            <person name="Malmstrom R.R."/>
            <person name="Blanchard J."/>
            <person name="Woyke T."/>
        </authorList>
    </citation>
    <scope>NUCLEOTIDE SEQUENCE</scope>
    <source>
        <strain evidence="2">HYV1</strain>
    </source>
</reference>
<name>A0A3G5A7A3_9VIRU</name>
<evidence type="ECO:0000256" key="1">
    <source>
        <dbReference type="SAM" id="Phobius"/>
    </source>
</evidence>
<gene>
    <name evidence="2" type="ORF">Hyperionvirus4_105</name>
</gene>
<keyword evidence="1" id="KW-0812">Transmembrane</keyword>
<protein>
    <submittedName>
        <fullName evidence="2">Uncharacterized protein</fullName>
    </submittedName>
</protein>
<proteinExistence type="predicted"/>
<keyword evidence="1" id="KW-1133">Transmembrane helix</keyword>
<keyword evidence="1" id="KW-0472">Membrane</keyword>
<feature type="transmembrane region" description="Helical" evidence="1">
    <location>
        <begin position="119"/>
        <end position="137"/>
    </location>
</feature>
<organism evidence="2">
    <name type="scientific">Hyperionvirus sp</name>
    <dbReference type="NCBI Taxonomy" id="2487770"/>
    <lineage>
        <taxon>Viruses</taxon>
        <taxon>Varidnaviria</taxon>
        <taxon>Bamfordvirae</taxon>
        <taxon>Nucleocytoviricota</taxon>
        <taxon>Megaviricetes</taxon>
        <taxon>Imitervirales</taxon>
        <taxon>Mimiviridae</taxon>
        <taxon>Klosneuvirinae</taxon>
    </lineage>
</organism>
<accession>A0A3G5A7A3</accession>
<sequence>MSRDRIWQGVSISLIAVFLGLCFGIKNLYLNEPYVIVGTFVISLANLLSFPQLIRFYYGKQMTYDDLVSGDHEEKNKVETVMAKKFLWIQSLFLAFYLAGIAAYIIINVSMPQSLQEFTIEFASVWTTFALGFRVIGRFTMWFCQWKYSAKHDLSGGQSIPLNVI</sequence>
<evidence type="ECO:0000313" key="2">
    <source>
        <dbReference type="EMBL" id="AYV83140.1"/>
    </source>
</evidence>
<feature type="transmembrane region" description="Helical" evidence="1">
    <location>
        <begin position="34"/>
        <end position="54"/>
    </location>
</feature>
<feature type="transmembrane region" description="Helical" evidence="1">
    <location>
        <begin position="86"/>
        <end position="107"/>
    </location>
</feature>